<evidence type="ECO:0000259" key="8">
    <source>
        <dbReference type="PROSITE" id="PS50102"/>
    </source>
</evidence>
<evidence type="ECO:0000313" key="9">
    <source>
        <dbReference type="EMBL" id="KAF1984689.1"/>
    </source>
</evidence>
<dbReference type="OrthoDB" id="10258585at2759"/>
<dbReference type="Proteomes" id="UP000800041">
    <property type="component" value="Unassembled WGS sequence"/>
</dbReference>
<comment type="similarity">
    <text evidence="1">Belongs to the HTATSF1 family.</text>
</comment>
<dbReference type="PROSITE" id="PS50102">
    <property type="entry name" value="RRM"/>
    <property type="match status" value="1"/>
</dbReference>
<feature type="compositionally biased region" description="Basic and acidic residues" evidence="7">
    <location>
        <begin position="204"/>
        <end position="225"/>
    </location>
</feature>
<dbReference type="CDD" id="cd12281">
    <property type="entry name" value="RRM1_TatSF1_like"/>
    <property type="match status" value="1"/>
</dbReference>
<name>A0A6G1GVA5_9PEZI</name>
<dbReference type="InterPro" id="IPR035979">
    <property type="entry name" value="RBD_domain_sf"/>
</dbReference>
<dbReference type="InterPro" id="IPR034393">
    <property type="entry name" value="TatSF1-like"/>
</dbReference>
<keyword evidence="10" id="KW-1185">Reference proteome</keyword>
<organism evidence="9 10">
    <name type="scientific">Aulographum hederae CBS 113979</name>
    <dbReference type="NCBI Taxonomy" id="1176131"/>
    <lineage>
        <taxon>Eukaryota</taxon>
        <taxon>Fungi</taxon>
        <taxon>Dikarya</taxon>
        <taxon>Ascomycota</taxon>
        <taxon>Pezizomycotina</taxon>
        <taxon>Dothideomycetes</taxon>
        <taxon>Pleosporomycetidae</taxon>
        <taxon>Aulographales</taxon>
        <taxon>Aulographaceae</taxon>
    </lineage>
</organism>
<feature type="region of interest" description="Disordered" evidence="7">
    <location>
        <begin position="350"/>
        <end position="370"/>
    </location>
</feature>
<reference evidence="9" key="1">
    <citation type="journal article" date="2020" name="Stud. Mycol.">
        <title>101 Dothideomycetes genomes: a test case for predicting lifestyles and emergence of pathogens.</title>
        <authorList>
            <person name="Haridas S."/>
            <person name="Albert R."/>
            <person name="Binder M."/>
            <person name="Bloem J."/>
            <person name="Labutti K."/>
            <person name="Salamov A."/>
            <person name="Andreopoulos B."/>
            <person name="Baker S."/>
            <person name="Barry K."/>
            <person name="Bills G."/>
            <person name="Bluhm B."/>
            <person name="Cannon C."/>
            <person name="Castanera R."/>
            <person name="Culley D."/>
            <person name="Daum C."/>
            <person name="Ezra D."/>
            <person name="Gonzalez J."/>
            <person name="Henrissat B."/>
            <person name="Kuo A."/>
            <person name="Liang C."/>
            <person name="Lipzen A."/>
            <person name="Lutzoni F."/>
            <person name="Magnuson J."/>
            <person name="Mondo S."/>
            <person name="Nolan M."/>
            <person name="Ohm R."/>
            <person name="Pangilinan J."/>
            <person name="Park H.-J."/>
            <person name="Ramirez L."/>
            <person name="Alfaro M."/>
            <person name="Sun H."/>
            <person name="Tritt A."/>
            <person name="Yoshinaga Y."/>
            <person name="Zwiers L.-H."/>
            <person name="Turgeon B."/>
            <person name="Goodwin S."/>
            <person name="Spatafora J."/>
            <person name="Crous P."/>
            <person name="Grigoriev I."/>
        </authorList>
    </citation>
    <scope>NUCLEOTIDE SEQUENCE</scope>
    <source>
        <strain evidence="9">CBS 113979</strain>
    </source>
</reference>
<proteinExistence type="inferred from homology"/>
<feature type="region of interest" description="Disordered" evidence="7">
    <location>
        <begin position="203"/>
        <end position="229"/>
    </location>
</feature>
<accession>A0A6G1GVA5</accession>
<evidence type="ECO:0000256" key="4">
    <source>
        <dbReference type="ARBA" id="ARBA00022884"/>
    </source>
</evidence>
<dbReference type="AlphaFoldDB" id="A0A6G1GVA5"/>
<feature type="region of interest" description="Disordered" evidence="7">
    <location>
        <begin position="1"/>
        <end position="41"/>
    </location>
</feature>
<keyword evidence="3" id="KW-0677">Repeat</keyword>
<dbReference type="SMART" id="SM00360">
    <property type="entry name" value="RRM"/>
    <property type="match status" value="2"/>
</dbReference>
<feature type="compositionally biased region" description="Basic and acidic residues" evidence="7">
    <location>
        <begin position="105"/>
        <end position="116"/>
    </location>
</feature>
<gene>
    <name evidence="9" type="ORF">K402DRAFT_133513</name>
</gene>
<dbReference type="GO" id="GO:0000398">
    <property type="term" value="P:mRNA splicing, via spliceosome"/>
    <property type="evidence" value="ECO:0007669"/>
    <property type="project" value="InterPro"/>
</dbReference>
<sequence length="385" mass="43908">MANRTLKEPHGAKPRPQQQQSPDVARVPFPHSQEDFEEDVRVSFSKVDQKWNLEDDDGSLWEFNENIEKWTPLLDETLLRQQQAAYAVPGMEEVRLPNNKKRKQEHQDVPKPQNERKNTAVYVTSIPLDATVSEIASVFSRYGVIAEGLEDNSPRINIYKDDNGKPKGDALVVYFRPESVQLAINMLDDSDFRYGVEGPNGKMRVKEAEASRKKQKEMPTEVNKKDKMRMKKRAEKLMSRLADWGDDDPSTLVESGSKFDKIVVLKHMFTLQELEEDENAKKEISEDIREEASKLGEVQNVVVYDLEQDGVATIAFATEEAAQACVKTMSGRSFGGEVVEAYIHNGTEHFRKNRASKNHETDEPVDTERLEGFTEYLQEKNGQAE</sequence>
<evidence type="ECO:0000256" key="7">
    <source>
        <dbReference type="SAM" id="MobiDB-lite"/>
    </source>
</evidence>
<dbReference type="Pfam" id="PF00076">
    <property type="entry name" value="RRM_1"/>
    <property type="match status" value="2"/>
</dbReference>
<protein>
    <recommendedName>
        <fullName evidence="8">RRM domain-containing protein</fullName>
    </recommendedName>
</protein>
<dbReference type="SUPFAM" id="SSF54928">
    <property type="entry name" value="RNA-binding domain, RBD"/>
    <property type="match status" value="2"/>
</dbReference>
<dbReference type="PANTHER" id="PTHR15608">
    <property type="entry name" value="SPLICING FACTOR U2AF-ASSOCIATED PROTEIN 2"/>
    <property type="match status" value="1"/>
</dbReference>
<evidence type="ECO:0000256" key="6">
    <source>
        <dbReference type="PROSITE-ProRule" id="PRU00176"/>
    </source>
</evidence>
<evidence type="ECO:0000256" key="3">
    <source>
        <dbReference type="ARBA" id="ARBA00022737"/>
    </source>
</evidence>
<evidence type="ECO:0000256" key="5">
    <source>
        <dbReference type="ARBA" id="ARBA00023187"/>
    </source>
</evidence>
<dbReference type="Gene3D" id="3.30.70.330">
    <property type="match status" value="2"/>
</dbReference>
<dbReference type="CDD" id="cd12285">
    <property type="entry name" value="RRM3_RBM39_like"/>
    <property type="match status" value="1"/>
</dbReference>
<dbReference type="InterPro" id="IPR034392">
    <property type="entry name" value="TatSF1-like_RRM1"/>
</dbReference>
<keyword evidence="5" id="KW-0508">mRNA splicing</keyword>
<feature type="domain" description="RRM" evidence="8">
    <location>
        <begin position="119"/>
        <end position="210"/>
    </location>
</feature>
<dbReference type="FunFam" id="3.30.70.330:FF:000105">
    <property type="entry name" value="HIV Tat-specific factor 1 homolog"/>
    <property type="match status" value="1"/>
</dbReference>
<feature type="compositionally biased region" description="Basic and acidic residues" evidence="7">
    <location>
        <begin position="1"/>
        <end position="11"/>
    </location>
</feature>
<feature type="compositionally biased region" description="Basic and acidic residues" evidence="7">
    <location>
        <begin position="357"/>
        <end position="370"/>
    </location>
</feature>
<dbReference type="InterPro" id="IPR012677">
    <property type="entry name" value="Nucleotide-bd_a/b_plait_sf"/>
</dbReference>
<dbReference type="PANTHER" id="PTHR15608:SF0">
    <property type="entry name" value="HIV TAT-SPECIFIC FACTOR 1"/>
    <property type="match status" value="1"/>
</dbReference>
<dbReference type="GO" id="GO:0003723">
    <property type="term" value="F:RNA binding"/>
    <property type="evidence" value="ECO:0007669"/>
    <property type="project" value="UniProtKB-UniRule"/>
</dbReference>
<evidence type="ECO:0000256" key="2">
    <source>
        <dbReference type="ARBA" id="ARBA00022664"/>
    </source>
</evidence>
<dbReference type="GO" id="GO:0005686">
    <property type="term" value="C:U2 snRNP"/>
    <property type="evidence" value="ECO:0007669"/>
    <property type="project" value="TreeGrafter"/>
</dbReference>
<keyword evidence="4 6" id="KW-0694">RNA-binding</keyword>
<dbReference type="InterPro" id="IPR000504">
    <property type="entry name" value="RRM_dom"/>
</dbReference>
<evidence type="ECO:0000256" key="1">
    <source>
        <dbReference type="ARBA" id="ARBA00007747"/>
    </source>
</evidence>
<keyword evidence="2" id="KW-0507">mRNA processing</keyword>
<evidence type="ECO:0000313" key="10">
    <source>
        <dbReference type="Proteomes" id="UP000800041"/>
    </source>
</evidence>
<feature type="region of interest" description="Disordered" evidence="7">
    <location>
        <begin position="94"/>
        <end position="116"/>
    </location>
</feature>
<dbReference type="GO" id="GO:0005684">
    <property type="term" value="C:U2-type spliceosomal complex"/>
    <property type="evidence" value="ECO:0007669"/>
    <property type="project" value="TreeGrafter"/>
</dbReference>
<dbReference type="EMBL" id="ML977166">
    <property type="protein sequence ID" value="KAF1984689.1"/>
    <property type="molecule type" value="Genomic_DNA"/>
</dbReference>